<comment type="caution">
    <text evidence="2">The sequence shown here is derived from an EMBL/GenBank/DDBJ whole genome shotgun (WGS) entry which is preliminary data.</text>
</comment>
<gene>
    <name evidence="2" type="ORF">Pla123a_30350</name>
</gene>
<name>A0A5C5YKS9_9BACT</name>
<organism evidence="2 3">
    <name type="scientific">Posidoniimonas polymericola</name>
    <dbReference type="NCBI Taxonomy" id="2528002"/>
    <lineage>
        <taxon>Bacteria</taxon>
        <taxon>Pseudomonadati</taxon>
        <taxon>Planctomycetota</taxon>
        <taxon>Planctomycetia</taxon>
        <taxon>Pirellulales</taxon>
        <taxon>Lacipirellulaceae</taxon>
        <taxon>Posidoniimonas</taxon>
    </lineage>
</organism>
<reference evidence="2 3" key="1">
    <citation type="submission" date="2019-02" db="EMBL/GenBank/DDBJ databases">
        <title>Deep-cultivation of Planctomycetes and their phenomic and genomic characterization uncovers novel biology.</title>
        <authorList>
            <person name="Wiegand S."/>
            <person name="Jogler M."/>
            <person name="Boedeker C."/>
            <person name="Pinto D."/>
            <person name="Vollmers J."/>
            <person name="Rivas-Marin E."/>
            <person name="Kohn T."/>
            <person name="Peeters S.H."/>
            <person name="Heuer A."/>
            <person name="Rast P."/>
            <person name="Oberbeckmann S."/>
            <person name="Bunk B."/>
            <person name="Jeske O."/>
            <person name="Meyerdierks A."/>
            <person name="Storesund J.E."/>
            <person name="Kallscheuer N."/>
            <person name="Luecker S."/>
            <person name="Lage O.M."/>
            <person name="Pohl T."/>
            <person name="Merkel B.J."/>
            <person name="Hornburger P."/>
            <person name="Mueller R.-W."/>
            <person name="Bruemmer F."/>
            <person name="Labrenz M."/>
            <person name="Spormann A.M."/>
            <person name="Op Den Camp H."/>
            <person name="Overmann J."/>
            <person name="Amann R."/>
            <person name="Jetten M.S.M."/>
            <person name="Mascher T."/>
            <person name="Medema M.H."/>
            <person name="Devos D.P."/>
            <person name="Kaster A.-K."/>
            <person name="Ovreas L."/>
            <person name="Rohde M."/>
            <person name="Galperin M.Y."/>
            <person name="Jogler C."/>
        </authorList>
    </citation>
    <scope>NUCLEOTIDE SEQUENCE [LARGE SCALE GENOMIC DNA]</scope>
    <source>
        <strain evidence="2 3">Pla123a</strain>
    </source>
</reference>
<dbReference type="PROSITE" id="PS51257">
    <property type="entry name" value="PROKAR_LIPOPROTEIN"/>
    <property type="match status" value="1"/>
</dbReference>
<evidence type="ECO:0000313" key="3">
    <source>
        <dbReference type="Proteomes" id="UP000318478"/>
    </source>
</evidence>
<dbReference type="Proteomes" id="UP000318478">
    <property type="component" value="Unassembled WGS sequence"/>
</dbReference>
<sequence length="133" mass="13871">MSLLRCTLLTLLPALMVVGCDEPDGLSSVSGIVTVDGQPAAQGAISLIPLGSDARRSGGAIEAGSYSMKAPQGRAKVVIHVPKVVGQQPSNDPNQPARPIMKESLPPRFNSNSELVIEVQPGESVHNFDLTSS</sequence>
<feature type="region of interest" description="Disordered" evidence="1">
    <location>
        <begin position="85"/>
        <end position="106"/>
    </location>
</feature>
<dbReference type="AlphaFoldDB" id="A0A5C5YKS9"/>
<evidence type="ECO:0000313" key="2">
    <source>
        <dbReference type="EMBL" id="TWT75525.1"/>
    </source>
</evidence>
<dbReference type="OrthoDB" id="291697at2"/>
<accession>A0A5C5YKS9</accession>
<evidence type="ECO:0000256" key="1">
    <source>
        <dbReference type="SAM" id="MobiDB-lite"/>
    </source>
</evidence>
<dbReference type="RefSeq" id="WP_146588362.1">
    <property type="nucleotide sequence ID" value="NZ_SJPO01000007.1"/>
</dbReference>
<evidence type="ECO:0008006" key="4">
    <source>
        <dbReference type="Google" id="ProtNLM"/>
    </source>
</evidence>
<dbReference type="EMBL" id="SJPO01000007">
    <property type="protein sequence ID" value="TWT75525.1"/>
    <property type="molecule type" value="Genomic_DNA"/>
</dbReference>
<proteinExistence type="predicted"/>
<protein>
    <recommendedName>
        <fullName evidence="4">Carboxypeptidase regulatory-like domain-containing protein</fullName>
    </recommendedName>
</protein>
<keyword evidence="3" id="KW-1185">Reference proteome</keyword>